<dbReference type="PANTHER" id="PTHR14790:SF15">
    <property type="entry name" value="RECQ-MEDIATED GENOME INSTABILITY PROTEIN 1"/>
    <property type="match status" value="1"/>
</dbReference>
<dbReference type="AlphaFoldDB" id="A0A4W3IZP0"/>
<dbReference type="Pfam" id="PF16099">
    <property type="entry name" value="RMI1_C"/>
    <property type="match status" value="1"/>
</dbReference>
<evidence type="ECO:0000313" key="11">
    <source>
        <dbReference type="Ensembl" id="ENSCMIP00000032831.1"/>
    </source>
</evidence>
<comment type="subcellular location">
    <subcellularLocation>
        <location evidence="1">Nucleus</location>
    </subcellularLocation>
</comment>
<dbReference type="Gene3D" id="2.40.50.770">
    <property type="entry name" value="RecQ-mediated genome instability protein Rmi1, C-terminal domain"/>
    <property type="match status" value="1"/>
</dbReference>
<dbReference type="Proteomes" id="UP000314986">
    <property type="component" value="Unassembled WGS sequence"/>
</dbReference>
<sequence length="638" mass="71723">MTSGIIRRVETWLEATWHVKVPSHWVEACLDWIQQENQGTALMQAQINKQVFEQWLLTDLRDLEYPILPSRISEAHKSELNGFYCLQIDSLVDISQPAYSQLQKIRGKDNTNELMTSTQISQRSWEAKPTRMLMLQITDGVQELQGMEYKQLPALHSNLPPGTKILLFGNIICRLGVLLLKPENLKVLGGEVESLLEENLQERVLARLVGESDDNVVSRPTHNGENLVERPDGIPQLLGPSDEELLAGFDEDDDLILNQMDSESGYGSRNGTLNSATNYSQTQPRISALSSRSPSVESYTPQISRELQDSDQGFLDFNDDDFDNLPLDEMDDDLFFQDENFEEEPQRTEIANRSITGSELHQQATNNFSGNPLQIQAEPIKWGICSENSGSSVSSRNAQESQNSLRVTPTQSNSSMERTNNPNTASINLECKLKPSVKCEPFNIKLKHSTNPENISELRSDSSSNISSLSQGNVANKRNINGNNSKLFSLELDSPPFTYLNILLDRKPEMVTVVKVKGFIVTLLDKLTNTDGAWNIKARITDGTAYIDVEVGDDILRSLIGFSVAEMKDLMKDPSQRQRITVGLQKCQQDLVDLCCLMTVEFNPFLNKTTILALCKLSVENLRDLEHRVRDTMIVLNN</sequence>
<dbReference type="GO" id="GO:0016604">
    <property type="term" value="C:nuclear body"/>
    <property type="evidence" value="ECO:0007669"/>
    <property type="project" value="TreeGrafter"/>
</dbReference>
<evidence type="ECO:0000313" key="12">
    <source>
        <dbReference type="Proteomes" id="UP000314986"/>
    </source>
</evidence>
<evidence type="ECO:0000256" key="4">
    <source>
        <dbReference type="ARBA" id="ARBA00022705"/>
    </source>
</evidence>
<evidence type="ECO:0000259" key="10">
    <source>
        <dbReference type="Pfam" id="PF21000"/>
    </source>
</evidence>
<dbReference type="InterPro" id="IPR042470">
    <property type="entry name" value="RMI1_N_C_sf"/>
</dbReference>
<dbReference type="GO" id="GO:0006260">
    <property type="term" value="P:DNA replication"/>
    <property type="evidence" value="ECO:0007669"/>
    <property type="project" value="UniProtKB-KW"/>
</dbReference>
<dbReference type="GO" id="GO:0000724">
    <property type="term" value="P:double-strand break repair via homologous recombination"/>
    <property type="evidence" value="ECO:0007669"/>
    <property type="project" value="TreeGrafter"/>
</dbReference>
<feature type="region of interest" description="Disordered" evidence="7">
    <location>
        <begin position="453"/>
        <end position="477"/>
    </location>
</feature>
<evidence type="ECO:0000256" key="7">
    <source>
        <dbReference type="SAM" id="MobiDB-lite"/>
    </source>
</evidence>
<dbReference type="GeneID" id="103187360"/>
<evidence type="ECO:0000259" key="9">
    <source>
        <dbReference type="Pfam" id="PF16099"/>
    </source>
</evidence>
<comment type="function">
    <text evidence="6">Essential component of the RMI complex, a complex that plays an important role in the processing of homologous recombination intermediates to limit DNA crossover formation in cells. Promotes TOP3A binding to double Holliday junctions (DHJ) and hence stimulates TOP3A-mediated dissolution. Required for BLM phosphorylation during mitosis. Within the BLM complex, required for BLM and TOP3A stability.</text>
</comment>
<feature type="compositionally biased region" description="Low complexity" evidence="7">
    <location>
        <begin position="453"/>
        <end position="470"/>
    </location>
</feature>
<protein>
    <recommendedName>
        <fullName evidence="3">RecQ-mediated genome instability protein 1</fullName>
    </recommendedName>
</protein>
<dbReference type="InterPro" id="IPR013894">
    <property type="entry name" value="RMI1_OB"/>
</dbReference>
<evidence type="ECO:0000256" key="2">
    <source>
        <dbReference type="ARBA" id="ARBA00006395"/>
    </source>
</evidence>
<dbReference type="Gene3D" id="1.10.8.1020">
    <property type="entry name" value="RecQ-mediated genome instability protein 1, N-terminal domain"/>
    <property type="match status" value="1"/>
</dbReference>
<keyword evidence="4" id="KW-0235">DNA replication</keyword>
<dbReference type="OrthoDB" id="341511at2759"/>
<dbReference type="STRING" id="7868.ENSCMIP00000032831"/>
<evidence type="ECO:0000259" key="8">
    <source>
        <dbReference type="Pfam" id="PF08585"/>
    </source>
</evidence>
<evidence type="ECO:0000256" key="3">
    <source>
        <dbReference type="ARBA" id="ARBA00018987"/>
    </source>
</evidence>
<reference evidence="11" key="5">
    <citation type="submission" date="2025-09" db="UniProtKB">
        <authorList>
            <consortium name="Ensembl"/>
        </authorList>
    </citation>
    <scope>IDENTIFICATION</scope>
</reference>
<feature type="region of interest" description="Disordered" evidence="7">
    <location>
        <begin position="388"/>
        <end position="427"/>
    </location>
</feature>
<dbReference type="PANTHER" id="PTHR14790">
    <property type="entry name" value="RECQ-MEDIATED GENOME INSTABILITY PROTEIN 1 RMI1"/>
    <property type="match status" value="1"/>
</dbReference>
<dbReference type="CTD" id="80010"/>
<dbReference type="Ensembl" id="ENSCMIT00000033335.1">
    <property type="protein sequence ID" value="ENSCMIP00000032831.1"/>
    <property type="gene ID" value="ENSCMIG00000014035.1"/>
</dbReference>
<dbReference type="InterPro" id="IPR049363">
    <property type="entry name" value="RMI1_N"/>
</dbReference>
<dbReference type="InterPro" id="IPR032199">
    <property type="entry name" value="RMI1_C"/>
</dbReference>
<dbReference type="FunFam" id="1.10.8.1020:FF:000001">
    <property type="entry name" value="RecQ-mediated genome instability protein 1"/>
    <property type="match status" value="1"/>
</dbReference>
<dbReference type="Gene3D" id="2.40.50.510">
    <property type="match status" value="1"/>
</dbReference>
<reference evidence="12" key="1">
    <citation type="journal article" date="2006" name="Science">
        <title>Ancient noncoding elements conserved in the human genome.</title>
        <authorList>
            <person name="Venkatesh B."/>
            <person name="Kirkness E.F."/>
            <person name="Loh Y.H."/>
            <person name="Halpern A.L."/>
            <person name="Lee A.P."/>
            <person name="Johnson J."/>
            <person name="Dandona N."/>
            <person name="Viswanathan L.D."/>
            <person name="Tay A."/>
            <person name="Venter J.C."/>
            <person name="Strausberg R.L."/>
            <person name="Brenner S."/>
        </authorList>
    </citation>
    <scope>NUCLEOTIDE SEQUENCE [LARGE SCALE GENOMIC DNA]</scope>
</reference>
<dbReference type="InterPro" id="IPR044881">
    <property type="entry name" value="RMI1_N_N_sf"/>
</dbReference>
<dbReference type="GO" id="GO:0000712">
    <property type="term" value="P:resolution of meiotic recombination intermediates"/>
    <property type="evidence" value="ECO:0007669"/>
    <property type="project" value="TreeGrafter"/>
</dbReference>
<dbReference type="Pfam" id="PF21000">
    <property type="entry name" value="RMI1_N_N"/>
    <property type="match status" value="1"/>
</dbReference>
<dbReference type="Pfam" id="PF08585">
    <property type="entry name" value="RMI1_N_C"/>
    <property type="match status" value="1"/>
</dbReference>
<proteinExistence type="inferred from homology"/>
<reference evidence="12" key="3">
    <citation type="journal article" date="2014" name="Nature">
        <title>Elephant shark genome provides unique insights into gnathostome evolution.</title>
        <authorList>
            <consortium name="International Elephant Shark Genome Sequencing Consortium"/>
            <person name="Venkatesh B."/>
            <person name="Lee A.P."/>
            <person name="Ravi V."/>
            <person name="Maurya A.K."/>
            <person name="Lian M.M."/>
            <person name="Swann J.B."/>
            <person name="Ohta Y."/>
            <person name="Flajnik M.F."/>
            <person name="Sutoh Y."/>
            <person name="Kasahara M."/>
            <person name="Hoon S."/>
            <person name="Gangu V."/>
            <person name="Roy S.W."/>
            <person name="Irimia M."/>
            <person name="Korzh V."/>
            <person name="Kondrychyn I."/>
            <person name="Lim Z.W."/>
            <person name="Tay B.H."/>
            <person name="Tohari S."/>
            <person name="Kong K.W."/>
            <person name="Ho S."/>
            <person name="Lorente-Galdos B."/>
            <person name="Quilez J."/>
            <person name="Marques-Bonet T."/>
            <person name="Raney B.J."/>
            <person name="Ingham P.W."/>
            <person name="Tay A."/>
            <person name="Hillier L.W."/>
            <person name="Minx P."/>
            <person name="Boehm T."/>
            <person name="Wilson R.K."/>
            <person name="Brenner S."/>
            <person name="Warren W.C."/>
        </authorList>
    </citation>
    <scope>NUCLEOTIDE SEQUENCE [LARGE SCALE GENOMIC DNA]</scope>
</reference>
<dbReference type="OMA" id="SATWHVK"/>
<feature type="domain" description="RMI1 N-terminal" evidence="10">
    <location>
        <begin position="13"/>
        <end position="62"/>
    </location>
</feature>
<dbReference type="FunFam" id="2.40.50.770:FF:000002">
    <property type="entry name" value="recQ-mediated genome instability protein 1"/>
    <property type="match status" value="1"/>
</dbReference>
<dbReference type="InParanoid" id="A0A4W3IZP0"/>
<evidence type="ECO:0000256" key="1">
    <source>
        <dbReference type="ARBA" id="ARBA00004123"/>
    </source>
</evidence>
<feature type="domain" description="RecQ mediated genome instability protein 1 OB-fold" evidence="8">
    <location>
        <begin position="68"/>
        <end position="203"/>
    </location>
</feature>
<dbReference type="SMART" id="SM01161">
    <property type="entry name" value="DUF1767"/>
    <property type="match status" value="1"/>
</dbReference>
<evidence type="ECO:0000256" key="6">
    <source>
        <dbReference type="ARBA" id="ARBA00024977"/>
    </source>
</evidence>
<name>A0A4W3IZP0_CALMI</name>
<gene>
    <name evidence="11" type="primary">rmi1</name>
</gene>
<dbReference type="FunCoup" id="A0A4W3IZP0">
    <property type="interactions" value="696"/>
</dbReference>
<dbReference type="GO" id="GO:0000166">
    <property type="term" value="F:nucleotide binding"/>
    <property type="evidence" value="ECO:0007669"/>
    <property type="project" value="InterPro"/>
</dbReference>
<feature type="region of interest" description="Disordered" evidence="7">
    <location>
        <begin position="261"/>
        <end position="294"/>
    </location>
</feature>
<comment type="similarity">
    <text evidence="2">Belongs to the RMI1 family.</text>
</comment>
<keyword evidence="5" id="KW-0539">Nucleus</keyword>
<feature type="domain" description="RecQ-mediated genome instability protein 1 C-terminal OB-fold" evidence="9">
    <location>
        <begin position="494"/>
        <end position="629"/>
    </location>
</feature>
<dbReference type="GO" id="GO:0031422">
    <property type="term" value="C:RecQ family helicase-topoisomerase III complex"/>
    <property type="evidence" value="ECO:0007669"/>
    <property type="project" value="TreeGrafter"/>
</dbReference>
<reference evidence="11" key="4">
    <citation type="submission" date="2025-08" db="UniProtKB">
        <authorList>
            <consortium name="Ensembl"/>
        </authorList>
    </citation>
    <scope>IDENTIFICATION</scope>
</reference>
<accession>A0A4W3IZP0</accession>
<organism evidence="11 12">
    <name type="scientific">Callorhinchus milii</name>
    <name type="common">Ghost shark</name>
    <dbReference type="NCBI Taxonomy" id="7868"/>
    <lineage>
        <taxon>Eukaryota</taxon>
        <taxon>Metazoa</taxon>
        <taxon>Chordata</taxon>
        <taxon>Craniata</taxon>
        <taxon>Vertebrata</taxon>
        <taxon>Chondrichthyes</taxon>
        <taxon>Holocephali</taxon>
        <taxon>Chimaeriformes</taxon>
        <taxon>Callorhinchidae</taxon>
        <taxon>Callorhinchus</taxon>
    </lineage>
</organism>
<dbReference type="GeneTree" id="ENSGT00940000161055"/>
<evidence type="ECO:0000256" key="5">
    <source>
        <dbReference type="ARBA" id="ARBA00023242"/>
    </source>
</evidence>
<feature type="compositionally biased region" description="Polar residues" evidence="7">
    <location>
        <begin position="396"/>
        <end position="427"/>
    </location>
</feature>
<keyword evidence="12" id="KW-1185">Reference proteome</keyword>
<dbReference type="KEGG" id="cmk:103187360"/>
<reference evidence="12" key="2">
    <citation type="journal article" date="2007" name="PLoS Biol.">
        <title>Survey sequencing and comparative analysis of the elephant shark (Callorhinchus milii) genome.</title>
        <authorList>
            <person name="Venkatesh B."/>
            <person name="Kirkness E.F."/>
            <person name="Loh Y.H."/>
            <person name="Halpern A.L."/>
            <person name="Lee A.P."/>
            <person name="Johnson J."/>
            <person name="Dandona N."/>
            <person name="Viswanathan L.D."/>
            <person name="Tay A."/>
            <person name="Venter J.C."/>
            <person name="Strausberg R.L."/>
            <person name="Brenner S."/>
        </authorList>
    </citation>
    <scope>NUCLEOTIDE SEQUENCE [LARGE SCALE GENOMIC DNA]</scope>
</reference>